<evidence type="ECO:0000313" key="3">
    <source>
        <dbReference type="Proteomes" id="UP001162734"/>
    </source>
</evidence>
<dbReference type="Proteomes" id="UP001162734">
    <property type="component" value="Chromosome"/>
</dbReference>
<dbReference type="Gene3D" id="3.40.50.10330">
    <property type="entry name" value="Probable inorganic polyphosphate/atp-NAD kinase, domain 1"/>
    <property type="match status" value="1"/>
</dbReference>
<evidence type="ECO:0000313" key="2">
    <source>
        <dbReference type="EMBL" id="BDG07776.1"/>
    </source>
</evidence>
<protein>
    <recommendedName>
        <fullName evidence="1">DAGKc domain-containing protein</fullName>
    </recommendedName>
</protein>
<dbReference type="EMBL" id="AP025592">
    <property type="protein sequence ID" value="BDG07776.1"/>
    <property type="molecule type" value="Genomic_DNA"/>
</dbReference>
<name>A0ABM7X7J8_9BACT</name>
<organism evidence="2 3">
    <name type="scientific">Anaeromyxobacter paludicola</name>
    <dbReference type="NCBI Taxonomy" id="2918171"/>
    <lineage>
        <taxon>Bacteria</taxon>
        <taxon>Pseudomonadati</taxon>
        <taxon>Myxococcota</taxon>
        <taxon>Myxococcia</taxon>
        <taxon>Myxococcales</taxon>
        <taxon>Cystobacterineae</taxon>
        <taxon>Anaeromyxobacteraceae</taxon>
        <taxon>Anaeromyxobacter</taxon>
    </lineage>
</organism>
<evidence type="ECO:0000259" key="1">
    <source>
        <dbReference type="PROSITE" id="PS50146"/>
    </source>
</evidence>
<reference evidence="3" key="1">
    <citation type="journal article" date="2022" name="Int. J. Syst. Evol. Microbiol.">
        <title>Anaeromyxobacter oryzae sp. nov., Anaeromyxobacter diazotrophicus sp. nov. and Anaeromyxobacter paludicola sp. nov., isolated from paddy soils.</title>
        <authorList>
            <person name="Itoh H."/>
            <person name="Xu Z."/>
            <person name="Mise K."/>
            <person name="Masuda Y."/>
            <person name="Ushijima N."/>
            <person name="Hayakawa C."/>
            <person name="Shiratori Y."/>
            <person name="Senoo K."/>
        </authorList>
    </citation>
    <scope>NUCLEOTIDE SEQUENCE [LARGE SCALE GENOMIC DNA]</scope>
    <source>
        <strain evidence="3">Red630</strain>
    </source>
</reference>
<dbReference type="Gene3D" id="2.60.200.40">
    <property type="match status" value="1"/>
</dbReference>
<dbReference type="SUPFAM" id="SSF111331">
    <property type="entry name" value="NAD kinase/diacylglycerol kinase-like"/>
    <property type="match status" value="1"/>
</dbReference>
<dbReference type="Pfam" id="PF00781">
    <property type="entry name" value="DAGK_cat"/>
    <property type="match status" value="1"/>
</dbReference>
<dbReference type="PROSITE" id="PS50146">
    <property type="entry name" value="DAGK"/>
    <property type="match status" value="1"/>
</dbReference>
<gene>
    <name evidence="2" type="ORF">AMPC_08890</name>
</gene>
<dbReference type="InterPro" id="IPR016064">
    <property type="entry name" value="NAD/diacylglycerol_kinase_sf"/>
</dbReference>
<accession>A0ABM7X7J8</accession>
<sequence>MRIDAAHRQTAVLLNANAKQVNGRVRRELSDVVPEEHLFFSRDPDDARRIADTVIRRGYGTVFTGGGDGTFVSWVNHILDHSERRSAPPPRFGVLALGTGNAVAEVVGARADGHVDALRRYMGGEVPFVRPIGLLTCNGRRTPFAGVGLDAAVINDYNWWKGHVKDTRLSRLGLGAQGYGLAVALRTVPRYLAERRPAYCEIVNEGRAAWQLDATGAPVGQAIRKGELLYAGPCMMAAASTVPYYGLKLRAFPFADQRPGMMQVRVATQVSVPSVLMNLRQIWDGSFSHPGLLDFHAESVSLRFERPVPLQVGGDAEGWRDEVRFAMAPRPIDLVDFAGGPGSLRLGGAPRFAA</sequence>
<dbReference type="InterPro" id="IPR017438">
    <property type="entry name" value="ATP-NAD_kinase_N"/>
</dbReference>
<proteinExistence type="predicted"/>
<dbReference type="RefSeq" id="WP_248344701.1">
    <property type="nucleotide sequence ID" value="NZ_AP025592.1"/>
</dbReference>
<dbReference type="InterPro" id="IPR001206">
    <property type="entry name" value="Diacylglycerol_kinase_cat_dom"/>
</dbReference>
<keyword evidence="3" id="KW-1185">Reference proteome</keyword>
<feature type="domain" description="DAGKc" evidence="1">
    <location>
        <begin position="5"/>
        <end position="141"/>
    </location>
</feature>